<dbReference type="GO" id="GO:0008757">
    <property type="term" value="F:S-adenosylmethionine-dependent methyltransferase activity"/>
    <property type="evidence" value="ECO:0007669"/>
    <property type="project" value="InterPro"/>
</dbReference>
<evidence type="ECO:0000256" key="3">
    <source>
        <dbReference type="ARBA" id="ARBA00022679"/>
    </source>
</evidence>
<dbReference type="Proteomes" id="UP000199629">
    <property type="component" value="Unassembled WGS sequence"/>
</dbReference>
<dbReference type="Gene3D" id="3.40.50.150">
    <property type="entry name" value="Vaccinia Virus protein VP39"/>
    <property type="match status" value="1"/>
</dbReference>
<keyword evidence="2 5" id="KW-0489">Methyltransferase</keyword>
<protein>
    <submittedName>
        <fullName evidence="5">Methyltransferase domain-containing protein</fullName>
    </submittedName>
</protein>
<sequence>MTDPTEALSFGAAAADYDRYRPRYPEAALRWALDDRTAPARTVDLGAGTGIVSRGLLALGHEVAAVEPDPGMRAQFEAATPGVAALAGSAESVPLPDGYADAVLVGQAYHWFDRERAHPEIARMLRAGGIFATVWNLRDDRVGWVTELNRIAEIGDTVDHLRATVTGFGPRFTAPEWAVFDHVTTLTPDDLLGMVRTRSHYLTAGPDRRREVDAELRDLLATHPDLAGRGTVDLPYRTLVARARRH</sequence>
<evidence type="ECO:0000259" key="4">
    <source>
        <dbReference type="Pfam" id="PF08241"/>
    </source>
</evidence>
<evidence type="ECO:0000313" key="5">
    <source>
        <dbReference type="EMBL" id="SCF19494.1"/>
    </source>
</evidence>
<dbReference type="EMBL" id="FMCS01000008">
    <property type="protein sequence ID" value="SCF19494.1"/>
    <property type="molecule type" value="Genomic_DNA"/>
</dbReference>
<evidence type="ECO:0000256" key="2">
    <source>
        <dbReference type="ARBA" id="ARBA00022603"/>
    </source>
</evidence>
<dbReference type="InterPro" id="IPR051052">
    <property type="entry name" value="Diverse_substrate_MTase"/>
</dbReference>
<dbReference type="InterPro" id="IPR013216">
    <property type="entry name" value="Methyltransf_11"/>
</dbReference>
<comment type="similarity">
    <text evidence="1">Belongs to the methyltransferase superfamily.</text>
</comment>
<feature type="domain" description="Methyltransferase type 11" evidence="4">
    <location>
        <begin position="43"/>
        <end position="132"/>
    </location>
</feature>
<gene>
    <name evidence="5" type="ORF">GA0070214_108150</name>
</gene>
<organism evidence="5 6">
    <name type="scientific">Micromonospora chaiyaphumensis</name>
    <dbReference type="NCBI Taxonomy" id="307119"/>
    <lineage>
        <taxon>Bacteria</taxon>
        <taxon>Bacillati</taxon>
        <taxon>Actinomycetota</taxon>
        <taxon>Actinomycetes</taxon>
        <taxon>Micromonosporales</taxon>
        <taxon>Micromonosporaceae</taxon>
        <taxon>Micromonospora</taxon>
    </lineage>
</organism>
<name>A0A1C4YFL2_9ACTN</name>
<dbReference type="PANTHER" id="PTHR44942:SF4">
    <property type="entry name" value="METHYLTRANSFERASE TYPE 11 DOMAIN-CONTAINING PROTEIN"/>
    <property type="match status" value="1"/>
</dbReference>
<keyword evidence="6" id="KW-1185">Reference proteome</keyword>
<dbReference type="InterPro" id="IPR029063">
    <property type="entry name" value="SAM-dependent_MTases_sf"/>
</dbReference>
<accession>A0A1C4YFL2</accession>
<keyword evidence="3 5" id="KW-0808">Transferase</keyword>
<dbReference type="GO" id="GO:0032259">
    <property type="term" value="P:methylation"/>
    <property type="evidence" value="ECO:0007669"/>
    <property type="project" value="UniProtKB-KW"/>
</dbReference>
<dbReference type="CDD" id="cd02440">
    <property type="entry name" value="AdoMet_MTases"/>
    <property type="match status" value="1"/>
</dbReference>
<dbReference type="RefSeq" id="WP_091267101.1">
    <property type="nucleotide sequence ID" value="NZ_FMCS01000008.1"/>
</dbReference>
<dbReference type="AlphaFoldDB" id="A0A1C4YFL2"/>
<dbReference type="PANTHER" id="PTHR44942">
    <property type="entry name" value="METHYLTRANSF_11 DOMAIN-CONTAINING PROTEIN"/>
    <property type="match status" value="1"/>
</dbReference>
<evidence type="ECO:0000313" key="6">
    <source>
        <dbReference type="Proteomes" id="UP000199629"/>
    </source>
</evidence>
<proteinExistence type="inferred from homology"/>
<dbReference type="SUPFAM" id="SSF53335">
    <property type="entry name" value="S-adenosyl-L-methionine-dependent methyltransferases"/>
    <property type="match status" value="1"/>
</dbReference>
<dbReference type="Pfam" id="PF08241">
    <property type="entry name" value="Methyltransf_11"/>
    <property type="match status" value="1"/>
</dbReference>
<reference evidence="6" key="1">
    <citation type="submission" date="2016-06" db="EMBL/GenBank/DDBJ databases">
        <authorList>
            <person name="Varghese N."/>
            <person name="Submissions Spin"/>
        </authorList>
    </citation>
    <scope>NUCLEOTIDE SEQUENCE [LARGE SCALE GENOMIC DNA]</scope>
    <source>
        <strain evidence="6">DSM 45246</strain>
    </source>
</reference>
<evidence type="ECO:0000256" key="1">
    <source>
        <dbReference type="ARBA" id="ARBA00008361"/>
    </source>
</evidence>